<accession>E8R488</accession>
<gene>
    <name evidence="5" type="ordered locus">Isop_2109</name>
</gene>
<evidence type="ECO:0000256" key="3">
    <source>
        <dbReference type="ARBA" id="ARBA00031983"/>
    </source>
</evidence>
<protein>
    <recommendedName>
        <fullName evidence="3">AMP nucleosidase</fullName>
        <ecNumber evidence="2">3.2.2.4</ecNumber>
    </recommendedName>
    <alternativeName>
        <fullName evidence="3">AMP nucleosidase</fullName>
    </alternativeName>
</protein>
<dbReference type="PANTHER" id="PTHR43393:SF3">
    <property type="entry name" value="LYSINE DECARBOXYLASE-LIKE PROTEIN"/>
    <property type="match status" value="1"/>
</dbReference>
<dbReference type="AlphaFoldDB" id="E8R488"/>
<feature type="region of interest" description="Disordered" evidence="4">
    <location>
        <begin position="1"/>
        <end position="49"/>
    </location>
</feature>
<evidence type="ECO:0000256" key="2">
    <source>
        <dbReference type="ARBA" id="ARBA00011985"/>
    </source>
</evidence>
<dbReference type="EC" id="3.2.2.4" evidence="2"/>
<dbReference type="GO" id="GO:0009691">
    <property type="term" value="P:cytokinin biosynthetic process"/>
    <property type="evidence" value="ECO:0007669"/>
    <property type="project" value="InterPro"/>
</dbReference>
<evidence type="ECO:0000313" key="5">
    <source>
        <dbReference type="EMBL" id="ADV62689.1"/>
    </source>
</evidence>
<evidence type="ECO:0000313" key="6">
    <source>
        <dbReference type="Proteomes" id="UP000008631"/>
    </source>
</evidence>
<dbReference type="STRING" id="575540.Isop_2109"/>
<proteinExistence type="predicted"/>
<dbReference type="InParanoid" id="E8R488"/>
<dbReference type="Pfam" id="PF03641">
    <property type="entry name" value="Lysine_decarbox"/>
    <property type="match status" value="1"/>
</dbReference>
<feature type="compositionally biased region" description="Basic and acidic residues" evidence="4">
    <location>
        <begin position="335"/>
        <end position="344"/>
    </location>
</feature>
<dbReference type="InterPro" id="IPR052341">
    <property type="entry name" value="LOG_family_nucleotidases"/>
</dbReference>
<dbReference type="KEGG" id="ipa:Isop_2109"/>
<dbReference type="EMBL" id="CP002353">
    <property type="protein sequence ID" value="ADV62689.1"/>
    <property type="molecule type" value="Genomic_DNA"/>
</dbReference>
<dbReference type="GO" id="GO:0008714">
    <property type="term" value="F:AMP nucleosidase activity"/>
    <property type="evidence" value="ECO:0007669"/>
    <property type="project" value="UniProtKB-EC"/>
</dbReference>
<comment type="catalytic activity">
    <reaction evidence="1">
        <text>AMP + H2O = D-ribose 5-phosphate + adenine</text>
        <dbReference type="Rhea" id="RHEA:20129"/>
        <dbReference type="ChEBI" id="CHEBI:15377"/>
        <dbReference type="ChEBI" id="CHEBI:16708"/>
        <dbReference type="ChEBI" id="CHEBI:78346"/>
        <dbReference type="ChEBI" id="CHEBI:456215"/>
        <dbReference type="EC" id="3.2.2.4"/>
    </reaction>
</comment>
<dbReference type="FunFam" id="3.40.50.450:FF:000011">
    <property type="entry name" value="TIGR00730 family Rossman fold protein"/>
    <property type="match status" value="1"/>
</dbReference>
<reference evidence="5 6" key="2">
    <citation type="journal article" date="2011" name="Stand. Genomic Sci.">
        <title>Complete genome sequence of Isosphaera pallida type strain (IS1B).</title>
        <authorList>
            <consortium name="US DOE Joint Genome Institute (JGI-PGF)"/>
            <person name="Goker M."/>
            <person name="Cleland D."/>
            <person name="Saunders E."/>
            <person name="Lapidus A."/>
            <person name="Nolan M."/>
            <person name="Lucas S."/>
            <person name="Hammon N."/>
            <person name="Deshpande S."/>
            <person name="Cheng J.F."/>
            <person name="Tapia R."/>
            <person name="Han C."/>
            <person name="Goodwin L."/>
            <person name="Pitluck S."/>
            <person name="Liolios K."/>
            <person name="Pagani I."/>
            <person name="Ivanova N."/>
            <person name="Mavromatis K."/>
            <person name="Pati A."/>
            <person name="Chen A."/>
            <person name="Palaniappan K."/>
            <person name="Land M."/>
            <person name="Hauser L."/>
            <person name="Chang Y.J."/>
            <person name="Jeffries C.D."/>
            <person name="Detter J.C."/>
            <person name="Beck B."/>
            <person name="Woyke T."/>
            <person name="Bristow J."/>
            <person name="Eisen J.A."/>
            <person name="Markowitz V."/>
            <person name="Hugenholtz P."/>
            <person name="Kyrpides N.C."/>
            <person name="Klenk H.P."/>
        </authorList>
    </citation>
    <scope>NUCLEOTIDE SEQUENCE [LARGE SCALE GENOMIC DNA]</scope>
    <source>
        <strain evidence="6">ATCC 43644 / DSM 9630 / IS1B</strain>
    </source>
</reference>
<dbReference type="GO" id="GO:0005829">
    <property type="term" value="C:cytosol"/>
    <property type="evidence" value="ECO:0007669"/>
    <property type="project" value="TreeGrafter"/>
</dbReference>
<dbReference type="InterPro" id="IPR031100">
    <property type="entry name" value="LOG_fam"/>
</dbReference>
<dbReference type="InterPro" id="IPR005269">
    <property type="entry name" value="LOG"/>
</dbReference>
<dbReference type="Gene3D" id="3.40.50.450">
    <property type="match status" value="1"/>
</dbReference>
<dbReference type="eggNOG" id="COG1611">
    <property type="taxonomic scope" value="Bacteria"/>
</dbReference>
<feature type="compositionally biased region" description="Basic and acidic residues" evidence="4">
    <location>
        <begin position="21"/>
        <end position="30"/>
    </location>
</feature>
<name>E8R488_ISOPI</name>
<dbReference type="NCBIfam" id="TIGR00730">
    <property type="entry name" value="Rossman fold protein, TIGR00730 family"/>
    <property type="match status" value="1"/>
</dbReference>
<dbReference type="PANTHER" id="PTHR43393">
    <property type="entry name" value="CYTOKININ RIBOSIDE 5'-MONOPHOSPHATE PHOSPHORIBOHYDROLASE"/>
    <property type="match status" value="1"/>
</dbReference>
<feature type="compositionally biased region" description="Polar residues" evidence="4">
    <location>
        <begin position="1"/>
        <end position="15"/>
    </location>
</feature>
<dbReference type="SUPFAM" id="SSF102405">
    <property type="entry name" value="MCP/YpsA-like"/>
    <property type="match status" value="1"/>
</dbReference>
<organism evidence="5 6">
    <name type="scientific">Isosphaera pallida (strain ATCC 43644 / DSM 9630 / IS1B)</name>
    <dbReference type="NCBI Taxonomy" id="575540"/>
    <lineage>
        <taxon>Bacteria</taxon>
        <taxon>Pseudomonadati</taxon>
        <taxon>Planctomycetota</taxon>
        <taxon>Planctomycetia</taxon>
        <taxon>Isosphaerales</taxon>
        <taxon>Isosphaeraceae</taxon>
        <taxon>Isosphaera</taxon>
    </lineage>
</organism>
<dbReference type="Proteomes" id="UP000008631">
    <property type="component" value="Chromosome"/>
</dbReference>
<evidence type="ECO:0000256" key="4">
    <source>
        <dbReference type="SAM" id="MobiDB-lite"/>
    </source>
</evidence>
<feature type="region of interest" description="Disordered" evidence="4">
    <location>
        <begin position="321"/>
        <end position="344"/>
    </location>
</feature>
<evidence type="ECO:0000256" key="1">
    <source>
        <dbReference type="ARBA" id="ARBA00000274"/>
    </source>
</evidence>
<dbReference type="HOGENOM" id="CLU_058336_0_1_0"/>
<reference key="1">
    <citation type="submission" date="2010-11" db="EMBL/GenBank/DDBJ databases">
        <title>The complete sequence of chromosome of Isophaera pallida ATCC 43644.</title>
        <authorList>
            <consortium name="US DOE Joint Genome Institute (JGI-PGF)"/>
            <person name="Lucas S."/>
            <person name="Copeland A."/>
            <person name="Lapidus A."/>
            <person name="Bruce D."/>
            <person name="Goodwin L."/>
            <person name="Pitluck S."/>
            <person name="Kyrpides N."/>
            <person name="Mavromatis K."/>
            <person name="Pagani I."/>
            <person name="Ivanova N."/>
            <person name="Saunders E."/>
            <person name="Brettin T."/>
            <person name="Detter J.C."/>
            <person name="Han C."/>
            <person name="Tapia R."/>
            <person name="Land M."/>
            <person name="Hauser L."/>
            <person name="Markowitz V."/>
            <person name="Cheng J.-F."/>
            <person name="Hugenholtz P."/>
            <person name="Woyke T."/>
            <person name="Wu D."/>
            <person name="Eisen J.A."/>
        </authorList>
    </citation>
    <scope>NUCLEOTIDE SEQUENCE</scope>
    <source>
        <strain>ATCC 43644</strain>
    </source>
</reference>
<sequence>MARKTTSPLTDSSFPPAQAPTRDDKTDEPPRLPLEADEITPQRTHRHAEAAVVPHAPAMLGTHPLEATFPSRSVRVPSSTEDEELLNRAIHALPKPHAPELGAFTHTDPWRVLRIQSEFVYGFNALAELGAAVTVFGSARIARTHPWYQLARDVGYELVKAGFAVITGGGPGLMEAANRGAFEAGGPSIGCNIELPFEQRSNEYLTTSINFRYFFVRKTMFVKYSNGFVILPGGFGTLDELFEALTLVQTRKIHRFPIVLMGRDYWKGLLDWVETTQLGTGMISPEDLNLLIVVETAAEARDAILECYRSKCWTTWKRSEGRRLAADPPGAPETALDRRKSDAQ</sequence>
<keyword evidence="6" id="KW-1185">Reference proteome</keyword>